<keyword evidence="1" id="KW-0732">Signal</keyword>
<accession>A0AAU7T6F2</accession>
<gene>
    <name evidence="2" type="ORF">ABN611_27035</name>
</gene>
<proteinExistence type="predicted"/>
<dbReference type="RefSeq" id="WP_350275054.1">
    <property type="nucleotide sequence ID" value="NZ_CP158165.1"/>
</dbReference>
<sequence>MTIQLRRTKSTAIAGLCVLALGLAACSGSDTPAEEGKPLPTVTGNPAVTLDVFAPQAADWNLATNDFTKKAKQQFNISFKWQTTTFDGGPAKEKRQISLASGDYPDLYLLIPWVDQFTPAELLKLGNQGVIVPLNQLIEQYGPNIKKALDAEPEWKAMATAPDGKIYGMPQWVDCYHCSYQGKLWMNSTWLKKLGLEQPKTTEDMRNVLRAFKTQDPNGNGKADEIPLSASVRDALIPYFMNAFIYNPQGTSGNNNSTLVLNDGKVDTQANKDGWREGLKYMNSLYKEGLIDKGAFTQNPDALQQQGDSGKQPMLGAAAVLHLGIAVSNLPDGRQKQYDAVPPLTGPQGVNHTGYNFPSAPGATFVLTNKATQEEQIQAIKLLDYIFTDEGQMNAFWGTEGKTWKRAAAGDVALDKSLKPTYKVIPQPEGGTPPNSGWQALAQYNNTEKYRNSEAIATDIYSPEGYERRLFEATKLYEGKEDKSKIYPYWKVWIDPSLAGEIATLQTNIENYVQQNALQFITGSKNIDTEWDAYVKGLEGLGLKRYLEIQQTAYDKMPNK</sequence>
<dbReference type="EMBL" id="CP158165">
    <property type="protein sequence ID" value="XBV22208.1"/>
    <property type="molecule type" value="Genomic_DNA"/>
</dbReference>
<dbReference type="AlphaFoldDB" id="A0AAU7T6F2"/>
<dbReference type="PANTHER" id="PTHR43649">
    <property type="entry name" value="ARABINOSE-BINDING PROTEIN-RELATED"/>
    <property type="match status" value="1"/>
</dbReference>
<feature type="signal peptide" evidence="1">
    <location>
        <begin position="1"/>
        <end position="27"/>
    </location>
</feature>
<reference evidence="2" key="1">
    <citation type="submission" date="2024-06" db="EMBL/GenBank/DDBJ databases">
        <title>Kribbella sp. strain HUAS MG21 genome sequences.</title>
        <authorList>
            <person name="Mo P."/>
        </authorList>
    </citation>
    <scope>NUCLEOTIDE SEQUENCE</scope>
    <source>
        <strain evidence="2">HUAS MG21</strain>
    </source>
</reference>
<dbReference type="InterPro" id="IPR050490">
    <property type="entry name" value="Bact_solute-bd_prot1"/>
</dbReference>
<dbReference type="PROSITE" id="PS51257">
    <property type="entry name" value="PROKAR_LIPOPROTEIN"/>
    <property type="match status" value="1"/>
</dbReference>
<evidence type="ECO:0000313" key="2">
    <source>
        <dbReference type="EMBL" id="XBV22208.1"/>
    </source>
</evidence>
<evidence type="ECO:0000256" key="1">
    <source>
        <dbReference type="SAM" id="SignalP"/>
    </source>
</evidence>
<dbReference type="PANTHER" id="PTHR43649:SF12">
    <property type="entry name" value="DIACETYLCHITOBIOSE BINDING PROTEIN DASA"/>
    <property type="match status" value="1"/>
</dbReference>
<dbReference type="Gene3D" id="3.40.190.10">
    <property type="entry name" value="Periplasmic binding protein-like II"/>
    <property type="match status" value="2"/>
</dbReference>
<dbReference type="SUPFAM" id="SSF53850">
    <property type="entry name" value="Periplasmic binding protein-like II"/>
    <property type="match status" value="1"/>
</dbReference>
<organism evidence="2">
    <name type="scientific">Kribbella sp. HUAS MG21</name>
    <dbReference type="NCBI Taxonomy" id="3160966"/>
    <lineage>
        <taxon>Bacteria</taxon>
        <taxon>Bacillati</taxon>
        <taxon>Actinomycetota</taxon>
        <taxon>Actinomycetes</taxon>
        <taxon>Propionibacteriales</taxon>
        <taxon>Kribbellaceae</taxon>
        <taxon>Kribbella</taxon>
    </lineage>
</organism>
<name>A0AAU7T6F2_9ACTN</name>
<feature type="chain" id="PRO_5043784059" evidence="1">
    <location>
        <begin position="28"/>
        <end position="560"/>
    </location>
</feature>
<protein>
    <submittedName>
        <fullName evidence="2">ABC transporter substrate-binding protein</fullName>
    </submittedName>
</protein>